<keyword evidence="2" id="KW-1185">Reference proteome</keyword>
<evidence type="ECO:0000313" key="1">
    <source>
        <dbReference type="EMBL" id="CAI0413380.1"/>
    </source>
</evidence>
<comment type="caution">
    <text evidence="1">The sequence shown here is derived from an EMBL/GenBank/DDBJ whole genome shotgun (WGS) entry which is preliminary data.</text>
</comment>
<accession>A0AAV0JVF1</accession>
<organism evidence="1 2">
    <name type="scientific">Linum tenue</name>
    <dbReference type="NCBI Taxonomy" id="586396"/>
    <lineage>
        <taxon>Eukaryota</taxon>
        <taxon>Viridiplantae</taxon>
        <taxon>Streptophyta</taxon>
        <taxon>Embryophyta</taxon>
        <taxon>Tracheophyta</taxon>
        <taxon>Spermatophyta</taxon>
        <taxon>Magnoliopsida</taxon>
        <taxon>eudicotyledons</taxon>
        <taxon>Gunneridae</taxon>
        <taxon>Pentapetalae</taxon>
        <taxon>rosids</taxon>
        <taxon>fabids</taxon>
        <taxon>Malpighiales</taxon>
        <taxon>Linaceae</taxon>
        <taxon>Linum</taxon>
    </lineage>
</organism>
<proteinExistence type="predicted"/>
<name>A0AAV0JVF1_9ROSI</name>
<sequence>MGRSNLCVVSIVEIRLETCPCHQSAQSSVPGAFKFPEVCG</sequence>
<dbReference type="EMBL" id="CAMGYJ010000005">
    <property type="protein sequence ID" value="CAI0413380.1"/>
    <property type="molecule type" value="Genomic_DNA"/>
</dbReference>
<evidence type="ECO:0000313" key="2">
    <source>
        <dbReference type="Proteomes" id="UP001154282"/>
    </source>
</evidence>
<gene>
    <name evidence="1" type="ORF">LITE_LOCUS15916</name>
</gene>
<dbReference type="Proteomes" id="UP001154282">
    <property type="component" value="Unassembled WGS sequence"/>
</dbReference>
<dbReference type="AlphaFoldDB" id="A0AAV0JVF1"/>
<reference evidence="1" key="1">
    <citation type="submission" date="2022-08" db="EMBL/GenBank/DDBJ databases">
        <authorList>
            <person name="Gutierrez-Valencia J."/>
        </authorList>
    </citation>
    <scope>NUCLEOTIDE SEQUENCE</scope>
</reference>
<protein>
    <submittedName>
        <fullName evidence="1">Uncharacterized protein</fullName>
    </submittedName>
</protein>